<protein>
    <submittedName>
        <fullName evidence="1">Uncharacterized protein</fullName>
    </submittedName>
</protein>
<name>A0A919F1Q1_9ACTN</name>
<proteinExistence type="predicted"/>
<evidence type="ECO:0000313" key="1">
    <source>
        <dbReference type="EMBL" id="GHG69378.1"/>
    </source>
</evidence>
<dbReference type="EMBL" id="BNBF01000025">
    <property type="protein sequence ID" value="GHG69378.1"/>
    <property type="molecule type" value="Genomic_DNA"/>
</dbReference>
<reference evidence="2" key="1">
    <citation type="journal article" date="2019" name="Int. J. Syst. Evol. Microbiol.">
        <title>The Global Catalogue of Microorganisms (GCM) 10K type strain sequencing project: providing services to taxonomists for standard genome sequencing and annotation.</title>
        <authorList>
            <consortium name="The Broad Institute Genomics Platform"/>
            <consortium name="The Broad Institute Genome Sequencing Center for Infectious Disease"/>
            <person name="Wu L."/>
            <person name="Ma J."/>
        </authorList>
    </citation>
    <scope>NUCLEOTIDE SEQUENCE [LARGE SCALE GENOMIC DNA]</scope>
    <source>
        <strain evidence="2">JCM 4253</strain>
    </source>
</reference>
<evidence type="ECO:0000313" key="2">
    <source>
        <dbReference type="Proteomes" id="UP000619355"/>
    </source>
</evidence>
<dbReference type="AlphaFoldDB" id="A0A919F1Q1"/>
<keyword evidence="2" id="KW-1185">Reference proteome</keyword>
<organism evidence="1 2">
    <name type="scientific">Streptomyces capoamus</name>
    <dbReference type="NCBI Taxonomy" id="68183"/>
    <lineage>
        <taxon>Bacteria</taxon>
        <taxon>Bacillati</taxon>
        <taxon>Actinomycetota</taxon>
        <taxon>Actinomycetes</taxon>
        <taxon>Kitasatosporales</taxon>
        <taxon>Streptomycetaceae</taxon>
        <taxon>Streptomyces</taxon>
    </lineage>
</organism>
<dbReference type="Proteomes" id="UP000619355">
    <property type="component" value="Unassembled WGS sequence"/>
</dbReference>
<gene>
    <name evidence="1" type="ORF">GCM10018980_63520</name>
</gene>
<dbReference type="RefSeq" id="WP_189985577.1">
    <property type="nucleotide sequence ID" value="NZ_BNBF01000025.1"/>
</dbReference>
<accession>A0A919F1Q1</accession>
<sequence length="91" mass="9878">MVESGAERVGDGVHTEPYLTAGRTYQLNLVCFGHGSARMRFTPARAGTETEVPCDRSVVRRRVAGRERMRIDVDGDRGASGVVAWEVDAVG</sequence>
<comment type="caution">
    <text evidence="1">The sequence shown here is derived from an EMBL/GenBank/DDBJ whole genome shotgun (WGS) entry which is preliminary data.</text>
</comment>